<dbReference type="InterPro" id="IPR050510">
    <property type="entry name" value="Cation_transp_ATPase_P-type"/>
</dbReference>
<dbReference type="InterPro" id="IPR059000">
    <property type="entry name" value="ATPase_P-type_domA"/>
</dbReference>
<evidence type="ECO:0000256" key="7">
    <source>
        <dbReference type="ARBA" id="ARBA00023136"/>
    </source>
</evidence>
<dbReference type="STRING" id="296587.C1FF98"/>
<dbReference type="GO" id="GO:0016887">
    <property type="term" value="F:ATP hydrolysis activity"/>
    <property type="evidence" value="ECO:0007669"/>
    <property type="project" value="InterPro"/>
</dbReference>
<dbReference type="GO" id="GO:0005524">
    <property type="term" value="F:ATP binding"/>
    <property type="evidence" value="ECO:0007669"/>
    <property type="project" value="UniProtKB-KW"/>
</dbReference>
<feature type="transmembrane region" description="Helical" evidence="8">
    <location>
        <begin position="1049"/>
        <end position="1068"/>
    </location>
</feature>
<dbReference type="Gene3D" id="3.40.1110.10">
    <property type="entry name" value="Calcium-transporting ATPase, cytoplasmic domain N"/>
    <property type="match status" value="1"/>
</dbReference>
<dbReference type="Gene3D" id="1.20.1110.10">
    <property type="entry name" value="Calcium-transporting ATPase, transmembrane domain"/>
    <property type="match status" value="2"/>
</dbReference>
<keyword evidence="7 8" id="KW-0472">Membrane</keyword>
<keyword evidence="6 8" id="KW-1133">Transmembrane helix</keyword>
<dbReference type="SMART" id="SM00831">
    <property type="entry name" value="Cation_ATPase_N"/>
    <property type="match status" value="1"/>
</dbReference>
<feature type="transmembrane region" description="Helical" evidence="8">
    <location>
        <begin position="1018"/>
        <end position="1043"/>
    </location>
</feature>
<dbReference type="PRINTS" id="PR00121">
    <property type="entry name" value="NAKATPASE"/>
</dbReference>
<dbReference type="NCBIfam" id="TIGR01494">
    <property type="entry name" value="ATPase_P-type"/>
    <property type="match status" value="2"/>
</dbReference>
<dbReference type="InterPro" id="IPR008250">
    <property type="entry name" value="ATPase_P-typ_transduc_dom_A_sf"/>
</dbReference>
<dbReference type="GO" id="GO:0005391">
    <property type="term" value="F:P-type sodium:potassium-exchanging transporter activity"/>
    <property type="evidence" value="ECO:0007669"/>
    <property type="project" value="TreeGrafter"/>
</dbReference>
<dbReference type="InterPro" id="IPR044492">
    <property type="entry name" value="P_typ_ATPase_HD_dom"/>
</dbReference>
<keyword evidence="5" id="KW-1278">Translocase</keyword>
<dbReference type="GO" id="GO:0030007">
    <property type="term" value="P:intracellular potassium ion homeostasis"/>
    <property type="evidence" value="ECO:0007669"/>
    <property type="project" value="TreeGrafter"/>
</dbReference>
<dbReference type="SUPFAM" id="SSF81653">
    <property type="entry name" value="Calcium ATPase, transduction domain A"/>
    <property type="match status" value="1"/>
</dbReference>
<evidence type="ECO:0000256" key="1">
    <source>
        <dbReference type="ARBA" id="ARBA00004141"/>
    </source>
</evidence>
<dbReference type="GeneID" id="8245422"/>
<keyword evidence="3" id="KW-0547">Nucleotide-binding</keyword>
<dbReference type="PROSITE" id="PS00154">
    <property type="entry name" value="ATPASE_E1_E2"/>
    <property type="match status" value="1"/>
</dbReference>
<dbReference type="SFLD" id="SFLDS00003">
    <property type="entry name" value="Haloacid_Dehalogenase"/>
    <property type="match status" value="1"/>
</dbReference>
<dbReference type="PANTHER" id="PTHR43294">
    <property type="entry name" value="SODIUM/POTASSIUM-TRANSPORTING ATPASE SUBUNIT ALPHA"/>
    <property type="match status" value="1"/>
</dbReference>
<dbReference type="KEGG" id="mis:MICPUN_94794"/>
<dbReference type="GO" id="GO:1902600">
    <property type="term" value="P:proton transmembrane transport"/>
    <property type="evidence" value="ECO:0007669"/>
    <property type="project" value="TreeGrafter"/>
</dbReference>
<dbReference type="InterPro" id="IPR001757">
    <property type="entry name" value="P_typ_ATPase"/>
</dbReference>
<feature type="transmembrane region" description="Helical" evidence="8">
    <location>
        <begin position="70"/>
        <end position="94"/>
    </location>
</feature>
<keyword evidence="2 8" id="KW-0812">Transmembrane</keyword>
<feature type="transmembrane region" description="Helical" evidence="8">
    <location>
        <begin position="106"/>
        <end position="128"/>
    </location>
</feature>
<evidence type="ECO:0000256" key="4">
    <source>
        <dbReference type="ARBA" id="ARBA00022840"/>
    </source>
</evidence>
<dbReference type="InterPro" id="IPR023214">
    <property type="entry name" value="HAD_sf"/>
</dbReference>
<accession>C1FF98</accession>
<dbReference type="Pfam" id="PF13246">
    <property type="entry name" value="Cation_ATPase"/>
    <property type="match status" value="1"/>
</dbReference>
<dbReference type="InterPro" id="IPR018303">
    <property type="entry name" value="ATPase_P-typ_P_site"/>
</dbReference>
<dbReference type="GO" id="GO:0005886">
    <property type="term" value="C:plasma membrane"/>
    <property type="evidence" value="ECO:0007669"/>
    <property type="project" value="TreeGrafter"/>
</dbReference>
<dbReference type="SUPFAM" id="SSF56784">
    <property type="entry name" value="HAD-like"/>
    <property type="match status" value="1"/>
</dbReference>
<dbReference type="InterPro" id="IPR036412">
    <property type="entry name" value="HAD-like_sf"/>
</dbReference>
<evidence type="ECO:0000259" key="9">
    <source>
        <dbReference type="SMART" id="SM00831"/>
    </source>
</evidence>
<dbReference type="OrthoDB" id="116380at2759"/>
<dbReference type="FunFam" id="3.40.50.1000:FF:000083">
    <property type="entry name" value="Sodium/potassium-transporting ATPase subunit alpha"/>
    <property type="match status" value="1"/>
</dbReference>
<dbReference type="Pfam" id="PF00689">
    <property type="entry name" value="Cation_ATPase_C"/>
    <property type="match status" value="1"/>
</dbReference>
<name>C1FF98_MICCC</name>
<dbReference type="SUPFAM" id="SSF81665">
    <property type="entry name" value="Calcium ATPase, transmembrane domain M"/>
    <property type="match status" value="1"/>
</dbReference>
<protein>
    <submittedName>
        <fullName evidence="10">P-type ATPase superfamily</fullName>
    </submittedName>
</protein>
<feature type="transmembrane region" description="Helical" evidence="8">
    <location>
        <begin position="771"/>
        <end position="791"/>
    </location>
</feature>
<evidence type="ECO:0000313" key="11">
    <source>
        <dbReference type="Proteomes" id="UP000002009"/>
    </source>
</evidence>
<dbReference type="RefSeq" id="XP_002507786.1">
    <property type="nucleotide sequence ID" value="XM_002507740.1"/>
</dbReference>
<dbReference type="SFLD" id="SFLDG00002">
    <property type="entry name" value="C1.7:_P-type_atpase_like"/>
    <property type="match status" value="1"/>
</dbReference>
<dbReference type="Pfam" id="PF00122">
    <property type="entry name" value="E1-E2_ATPase"/>
    <property type="match status" value="1"/>
</dbReference>
<dbReference type="Gene3D" id="2.70.150.10">
    <property type="entry name" value="Calcium-transporting ATPase, cytoplasmic transduction domain A"/>
    <property type="match status" value="1"/>
</dbReference>
<dbReference type="Pfam" id="PF00690">
    <property type="entry name" value="Cation_ATPase_N"/>
    <property type="match status" value="1"/>
</dbReference>
<dbReference type="GO" id="GO:0006883">
    <property type="term" value="P:intracellular sodium ion homeostasis"/>
    <property type="evidence" value="ECO:0007669"/>
    <property type="project" value="TreeGrafter"/>
</dbReference>
<evidence type="ECO:0000256" key="8">
    <source>
        <dbReference type="SAM" id="Phobius"/>
    </source>
</evidence>
<dbReference type="EMBL" id="CP001575">
    <property type="protein sequence ID" value="ACO69044.1"/>
    <property type="molecule type" value="Genomic_DNA"/>
</dbReference>
<keyword evidence="11" id="KW-1185">Reference proteome</keyword>
<dbReference type="Proteomes" id="UP000002009">
    <property type="component" value="Chromosome 8"/>
</dbReference>
<keyword evidence="4" id="KW-0067">ATP-binding</keyword>
<sequence>MAAQDKRGSTLFVGEDPSVSAPLKIHEKPIEDVIAEFQTNAETGLSAAEAAKRLEEDGPNELEKPPRVSLLVLFLIQLNSVIMYLLMAAVVASAAIKATGDDKDKFLSYVDSIAISIIILINATIAAVTENSANDALEALSSLQSPMCTVIRGGEEVSIESKNMVRGDIVKLGTGDVVPADCRCIKANDFRVNEMLLTGEPEDVAKNTKIKARVPGQPEKLTADNMAFSSCNVKAGTCIGLVVATGMRTRAKKEGCLPDTKAGQTPLQANLEALSIKLGYMAIAVCLGVFIVGASMGTKDPEDPDVPSWLFMIMVAVTLTVAAIPEGLPLCVTIALSSGCANMVKENVLMRKIAAVETLGSASIICTDKTGTLTEGKMTLVAMYAGKVDYTVTGKGFDPTVGKITTTKGDEPANDAGGVRATLGSAVLCSNTTLKLETDPDSGLAKWTPRGNSSEAPLVVAGHKCGIKLEDLEASLTRVYEIPFSSSRKMMVTITKTTGATSLSHVAASGEHTAHVKGAPNYIMEKCTSYMAADGSIVDFDEAAKAEFTAKVDELSSQALRVLAIATKDLGAKLPYGEEEETDAKFDKIVNGLTLCGLCASIDPERDGVKDSVLQSRQAGVRVVMITGDYLKTAIAIAKNINILNRHTFTEGNGEATDCGALRPHKEGEYLSNPEIDALTKTTSVFARAKPEDKLEIVKSLQRQGFVCAMTGDGVNDAPALNRADIGVAMGLEGTEVAKGASDMILTDDNFCSIVKAIEKGRTIYAGIQKFVSFIMSVHFAEVLQIFLCIVSSIPVMRQPLQILFLILVTDLPPSIALGFEPGEALTMKRAPRPKTQPIVMNWMWRGIVANGLILTVCIFYTYMIALWAYAGAFTSDEITDPTRTSCAIWEKEKMTPTLKIDCGLWTGCNTSAAAGDALYNAACTTDYLNQWSSVIGTSVAETAEANAAAAITGANGAFYTPHGNPDCAVCIEESIRRARTATFISLVWAEGVRAYCSRSFENPIWVNMFSNMSMNKAVLLAQVTLIIALYLPGLNHVLGLYVDEIHGWGWFIAFQGAVACGVGCELYKYIAKQFIVEAELAGYEEDEDGNVKGSVKTDEVAITVDK</sequence>
<dbReference type="InParanoid" id="C1FF98"/>
<evidence type="ECO:0000256" key="6">
    <source>
        <dbReference type="ARBA" id="ARBA00022989"/>
    </source>
</evidence>
<evidence type="ECO:0000256" key="2">
    <source>
        <dbReference type="ARBA" id="ARBA00022692"/>
    </source>
</evidence>
<feature type="domain" description="Cation-transporting P-type ATPase N-terminal" evidence="9">
    <location>
        <begin position="24"/>
        <end position="98"/>
    </location>
</feature>
<feature type="transmembrane region" description="Helical" evidence="8">
    <location>
        <begin position="843"/>
        <end position="870"/>
    </location>
</feature>
<reference evidence="10 11" key="1">
    <citation type="journal article" date="2009" name="Science">
        <title>Green evolution and dynamic adaptations revealed by genomes of the marine picoeukaryotes Micromonas.</title>
        <authorList>
            <person name="Worden A.Z."/>
            <person name="Lee J.H."/>
            <person name="Mock T."/>
            <person name="Rouze P."/>
            <person name="Simmons M.P."/>
            <person name="Aerts A.L."/>
            <person name="Allen A.E."/>
            <person name="Cuvelier M.L."/>
            <person name="Derelle E."/>
            <person name="Everett M.V."/>
            <person name="Foulon E."/>
            <person name="Grimwood J."/>
            <person name="Gundlach H."/>
            <person name="Henrissat B."/>
            <person name="Napoli C."/>
            <person name="McDonald S.M."/>
            <person name="Parker M.S."/>
            <person name="Rombauts S."/>
            <person name="Salamov A."/>
            <person name="Von Dassow P."/>
            <person name="Badger J.H."/>
            <person name="Coutinho P.M."/>
            <person name="Demir E."/>
            <person name="Dubchak I."/>
            <person name="Gentemann C."/>
            <person name="Eikrem W."/>
            <person name="Gready J.E."/>
            <person name="John U."/>
            <person name="Lanier W."/>
            <person name="Lindquist E.A."/>
            <person name="Lucas S."/>
            <person name="Mayer K.F."/>
            <person name="Moreau H."/>
            <person name="Not F."/>
            <person name="Otillar R."/>
            <person name="Panaud O."/>
            <person name="Pangilinan J."/>
            <person name="Paulsen I."/>
            <person name="Piegu B."/>
            <person name="Poliakov A."/>
            <person name="Robbens S."/>
            <person name="Schmutz J."/>
            <person name="Toulza E."/>
            <person name="Wyss T."/>
            <person name="Zelensky A."/>
            <person name="Zhou K."/>
            <person name="Armbrust E.V."/>
            <person name="Bhattacharya D."/>
            <person name="Goodenough U.W."/>
            <person name="Van de Peer Y."/>
            <person name="Grigoriev I.V."/>
        </authorList>
    </citation>
    <scope>NUCLEOTIDE SEQUENCE [LARGE SCALE GENOMIC DNA]</scope>
    <source>
        <strain evidence="11">RCC299 / NOUM17</strain>
    </source>
</reference>
<feature type="transmembrane region" description="Helical" evidence="8">
    <location>
        <begin position="278"/>
        <end position="297"/>
    </location>
</feature>
<evidence type="ECO:0000313" key="10">
    <source>
        <dbReference type="EMBL" id="ACO69044.1"/>
    </source>
</evidence>
<dbReference type="InterPro" id="IPR023299">
    <property type="entry name" value="ATPase_P-typ_cyto_dom_N"/>
</dbReference>
<gene>
    <name evidence="10" type="ORF">MICPUN_94794</name>
</gene>
<dbReference type="InterPro" id="IPR004014">
    <property type="entry name" value="ATPase_P-typ_cation-transptr_N"/>
</dbReference>
<dbReference type="AlphaFoldDB" id="C1FF98"/>
<dbReference type="Gene3D" id="3.40.50.1000">
    <property type="entry name" value="HAD superfamily/HAD-like"/>
    <property type="match status" value="1"/>
</dbReference>
<evidence type="ECO:0000256" key="5">
    <source>
        <dbReference type="ARBA" id="ARBA00022967"/>
    </source>
</evidence>
<dbReference type="InterPro" id="IPR006068">
    <property type="entry name" value="ATPase_P-typ_cation-transptr_C"/>
</dbReference>
<evidence type="ECO:0000256" key="3">
    <source>
        <dbReference type="ARBA" id="ARBA00022741"/>
    </source>
</evidence>
<dbReference type="eggNOG" id="KOG0202">
    <property type="taxonomic scope" value="Eukaryota"/>
</dbReference>
<comment type="subcellular location">
    <subcellularLocation>
        <location evidence="1">Membrane</location>
        <topology evidence="1">Multi-pass membrane protein</topology>
    </subcellularLocation>
</comment>
<dbReference type="SUPFAM" id="SSF81660">
    <property type="entry name" value="Metal cation-transporting ATPase, ATP-binding domain N"/>
    <property type="match status" value="1"/>
</dbReference>
<organism evidence="10 11">
    <name type="scientific">Micromonas commoda (strain RCC299 / NOUM17 / CCMP2709)</name>
    <name type="common">Picoplanktonic green alga</name>
    <dbReference type="NCBI Taxonomy" id="296587"/>
    <lineage>
        <taxon>Eukaryota</taxon>
        <taxon>Viridiplantae</taxon>
        <taxon>Chlorophyta</taxon>
        <taxon>Mamiellophyceae</taxon>
        <taxon>Mamiellales</taxon>
        <taxon>Mamiellaceae</taxon>
        <taxon>Micromonas</taxon>
    </lineage>
</organism>
<dbReference type="GO" id="GO:1990573">
    <property type="term" value="P:potassium ion import across plasma membrane"/>
    <property type="evidence" value="ECO:0007669"/>
    <property type="project" value="TreeGrafter"/>
</dbReference>
<dbReference type="GO" id="GO:0036376">
    <property type="term" value="P:sodium ion export across plasma membrane"/>
    <property type="evidence" value="ECO:0007669"/>
    <property type="project" value="TreeGrafter"/>
</dbReference>
<dbReference type="PANTHER" id="PTHR43294:SF20">
    <property type="entry name" value="P-TYPE ATPASE"/>
    <property type="match status" value="1"/>
</dbReference>
<dbReference type="PRINTS" id="PR00119">
    <property type="entry name" value="CATATPASE"/>
</dbReference>
<dbReference type="InterPro" id="IPR023298">
    <property type="entry name" value="ATPase_P-typ_TM_dom_sf"/>
</dbReference>
<dbReference type="SFLD" id="SFLDF00027">
    <property type="entry name" value="p-type_atpase"/>
    <property type="match status" value="1"/>
</dbReference>
<dbReference type="OMA" id="KMHACET"/>
<proteinExistence type="predicted"/>
<feature type="transmembrane region" description="Helical" evidence="8">
    <location>
        <begin position="309"/>
        <end position="328"/>
    </location>
</feature>